<gene>
    <name evidence="4" type="ORF">SBA1_180047</name>
</gene>
<dbReference type="PANTHER" id="PTHR45586">
    <property type="entry name" value="TPR REPEAT-CONTAINING PROTEIN PA4667"/>
    <property type="match status" value="1"/>
</dbReference>
<protein>
    <submittedName>
        <fullName evidence="4">Uncharacterized protein</fullName>
    </submittedName>
</protein>
<dbReference type="InterPro" id="IPR011990">
    <property type="entry name" value="TPR-like_helical_dom_sf"/>
</dbReference>
<keyword evidence="2 3" id="KW-0802">TPR repeat</keyword>
<dbReference type="Proteomes" id="UP000238701">
    <property type="component" value="Unassembled WGS sequence"/>
</dbReference>
<dbReference type="InterPro" id="IPR051012">
    <property type="entry name" value="CellSynth/LPSAsmb/PSIAsmb"/>
</dbReference>
<feature type="repeat" description="TPR" evidence="3">
    <location>
        <begin position="214"/>
        <end position="247"/>
    </location>
</feature>
<organism evidence="4 5">
    <name type="scientific">Candidatus Sulfotelmatobacter kueseliae</name>
    <dbReference type="NCBI Taxonomy" id="2042962"/>
    <lineage>
        <taxon>Bacteria</taxon>
        <taxon>Pseudomonadati</taxon>
        <taxon>Acidobacteriota</taxon>
        <taxon>Terriglobia</taxon>
        <taxon>Terriglobales</taxon>
        <taxon>Candidatus Korobacteraceae</taxon>
        <taxon>Candidatus Sulfotelmatobacter</taxon>
    </lineage>
</organism>
<dbReference type="EMBL" id="OMOD01000090">
    <property type="protein sequence ID" value="SPF37418.1"/>
    <property type="molecule type" value="Genomic_DNA"/>
</dbReference>
<evidence type="ECO:0000313" key="4">
    <source>
        <dbReference type="EMBL" id="SPF37418.1"/>
    </source>
</evidence>
<evidence type="ECO:0000256" key="3">
    <source>
        <dbReference type="PROSITE-ProRule" id="PRU00339"/>
    </source>
</evidence>
<evidence type="ECO:0000313" key="5">
    <source>
        <dbReference type="Proteomes" id="UP000238701"/>
    </source>
</evidence>
<accession>A0A2U3KCR5</accession>
<dbReference type="Pfam" id="PF13432">
    <property type="entry name" value="TPR_16"/>
    <property type="match status" value="2"/>
</dbReference>
<name>A0A2U3KCR5_9BACT</name>
<reference evidence="5" key="1">
    <citation type="submission" date="2018-02" db="EMBL/GenBank/DDBJ databases">
        <authorList>
            <person name="Hausmann B."/>
        </authorList>
    </citation>
    <scope>NUCLEOTIDE SEQUENCE [LARGE SCALE GENOMIC DNA]</scope>
    <source>
        <strain evidence="5">Peat soil MAG SbA1</strain>
    </source>
</reference>
<evidence type="ECO:0000256" key="1">
    <source>
        <dbReference type="ARBA" id="ARBA00022737"/>
    </source>
</evidence>
<sequence length="289" mass="31532">MSWATAWAMQKPVAGNQVEETTMCQTTPRAALCLLGALLLILSLGRAQSTAPQSYHDGLLLLRAGSFKAAQVTLSSLCHAGMQNADVLENIGLAYLRISPKDLPPTATPESGIVQGVGHAACLAAQKQFDDAREEYRALEQEYPKYPYIHYAVGRFWADMDGVPAAVAEFQQELKNQPSDINSRLEIAAAEYKLDSAAGLPYAEEAVKLNPLVPSAHYLLGLLYLDTDNYRKAIHELEIARRALPQDAKICFALGSAYARAGRKEDAARTRAAFAQLNKELESSSEVKH</sequence>
<keyword evidence="1" id="KW-0677">Repeat</keyword>
<dbReference type="PROSITE" id="PS50005">
    <property type="entry name" value="TPR"/>
    <property type="match status" value="1"/>
</dbReference>
<dbReference type="AlphaFoldDB" id="A0A2U3KCR5"/>
<evidence type="ECO:0000256" key="2">
    <source>
        <dbReference type="ARBA" id="ARBA00022803"/>
    </source>
</evidence>
<dbReference type="InterPro" id="IPR019734">
    <property type="entry name" value="TPR_rpt"/>
</dbReference>
<proteinExistence type="predicted"/>
<dbReference type="Gene3D" id="1.25.40.10">
    <property type="entry name" value="Tetratricopeptide repeat domain"/>
    <property type="match status" value="2"/>
</dbReference>
<dbReference type="PANTHER" id="PTHR45586:SF1">
    <property type="entry name" value="LIPOPOLYSACCHARIDE ASSEMBLY PROTEIN B"/>
    <property type="match status" value="1"/>
</dbReference>
<dbReference type="SUPFAM" id="SSF48452">
    <property type="entry name" value="TPR-like"/>
    <property type="match status" value="1"/>
</dbReference>